<dbReference type="PROSITE" id="PS00226">
    <property type="entry name" value="IF_ROD_1"/>
    <property type="match status" value="1"/>
</dbReference>
<dbReference type="Gene3D" id="1.20.5.500">
    <property type="entry name" value="Single helix bin"/>
    <property type="match status" value="1"/>
</dbReference>
<dbReference type="SUPFAM" id="SSF64593">
    <property type="entry name" value="Intermediate filament protein, coiled coil region"/>
    <property type="match status" value="2"/>
</dbReference>
<dbReference type="PANTHER" id="PTHR45652:SF21">
    <property type="entry name" value="ZINC FINGER CCCH DOMAIN-CONTAINING PROTEIN 13-LIKE ISOFORM X1"/>
    <property type="match status" value="1"/>
</dbReference>
<evidence type="ECO:0000256" key="2">
    <source>
        <dbReference type="ARBA" id="ARBA00023054"/>
    </source>
</evidence>
<dbReference type="GeneID" id="100175966"/>
<dbReference type="EMBL" id="AJ298331">
    <property type="protein sequence ID" value="CAC24552.1"/>
    <property type="molecule type" value="mRNA"/>
</dbReference>
<feature type="compositionally biased region" description="Low complexity" evidence="5">
    <location>
        <begin position="1"/>
        <end position="27"/>
    </location>
</feature>
<dbReference type="InterPro" id="IPR018039">
    <property type="entry name" value="IF_conserved"/>
</dbReference>
<protein>
    <submittedName>
        <fullName evidence="7">Intermediate filament protein IF-C</fullName>
    </submittedName>
</protein>
<dbReference type="Pfam" id="PF00038">
    <property type="entry name" value="Filament"/>
    <property type="match status" value="1"/>
</dbReference>
<keyword evidence="1 3" id="KW-0403">Intermediate filament</keyword>
<dbReference type="PROSITE" id="PS51842">
    <property type="entry name" value="IF_ROD_2"/>
    <property type="match status" value="1"/>
</dbReference>
<dbReference type="SMART" id="SM01391">
    <property type="entry name" value="Filament"/>
    <property type="match status" value="1"/>
</dbReference>
<comment type="similarity">
    <text evidence="3">Belongs to the intermediate filament family.</text>
</comment>
<dbReference type="GO" id="GO:0005882">
    <property type="term" value="C:intermediate filament"/>
    <property type="evidence" value="ECO:0007669"/>
    <property type="project" value="UniProtKB-KW"/>
</dbReference>
<dbReference type="AlphaFoldDB" id="Q9BLX8"/>
<evidence type="ECO:0000313" key="7">
    <source>
        <dbReference type="EMBL" id="CAC24552.1"/>
    </source>
</evidence>
<evidence type="ECO:0000256" key="1">
    <source>
        <dbReference type="ARBA" id="ARBA00022754"/>
    </source>
</evidence>
<dbReference type="GO" id="GO:0005198">
    <property type="term" value="F:structural molecule activity"/>
    <property type="evidence" value="ECO:0007669"/>
    <property type="project" value="InterPro"/>
</dbReference>
<dbReference type="Gene3D" id="1.20.5.170">
    <property type="match status" value="1"/>
</dbReference>
<feature type="coiled-coil region" evidence="4">
    <location>
        <begin position="258"/>
        <end position="378"/>
    </location>
</feature>
<dbReference type="PANTHER" id="PTHR45652">
    <property type="entry name" value="GLIAL FIBRILLARY ACIDIC PROTEIN"/>
    <property type="match status" value="1"/>
</dbReference>
<gene>
    <name evidence="7" type="primary">if-c</name>
</gene>
<name>Q9BLX8_CIOIN</name>
<feature type="coiled-coil region" evidence="4">
    <location>
        <begin position="157"/>
        <end position="226"/>
    </location>
</feature>
<accession>Q9BLX8</accession>
<dbReference type="Gene3D" id="1.20.5.1160">
    <property type="entry name" value="Vasodilator-stimulated phosphoprotein"/>
    <property type="match status" value="1"/>
</dbReference>
<feature type="region of interest" description="Disordered" evidence="5">
    <location>
        <begin position="1"/>
        <end position="39"/>
    </location>
</feature>
<evidence type="ECO:0000256" key="4">
    <source>
        <dbReference type="SAM" id="Coils"/>
    </source>
</evidence>
<feature type="domain" description="IF rod" evidence="6">
    <location>
        <begin position="92"/>
        <end position="400"/>
    </location>
</feature>
<organism evidence="7">
    <name type="scientific">Ciona intestinalis</name>
    <name type="common">Transparent sea squirt</name>
    <name type="synonym">Ascidia intestinalis</name>
    <dbReference type="NCBI Taxonomy" id="7719"/>
    <lineage>
        <taxon>Eukaryota</taxon>
        <taxon>Metazoa</taxon>
        <taxon>Chordata</taxon>
        <taxon>Tunicata</taxon>
        <taxon>Ascidiacea</taxon>
        <taxon>Phlebobranchia</taxon>
        <taxon>Cionidae</taxon>
        <taxon>Ciona</taxon>
    </lineage>
</organism>
<dbReference type="RefSeq" id="NP_001027953.2">
    <property type="nucleotide sequence ID" value="NM_001032781.2"/>
</dbReference>
<proteinExistence type="evidence at transcript level"/>
<dbReference type="OrthoDB" id="2441647at2759"/>
<reference evidence="7" key="1">
    <citation type="journal article" date="2002" name="Eur. J. Cell Biol.">
        <title>Cytoplasmic intermediate filament protein expression in tunicate development: a specific marker for the test cells.</title>
        <authorList>
            <person name="Wang J."/>
            <person name="Karabinos A."/>
            <person name="Zimek A."/>
            <person name="Meyer M."/>
            <person name="Riemer D."/>
            <person name="Hudson C."/>
            <person name="Lemaire P."/>
            <person name="Weber K."/>
        </authorList>
    </citation>
    <scope>NUCLEOTIDE SEQUENCE</scope>
    <source>
        <tissue evidence="7">Whole animal</tissue>
    </source>
</reference>
<dbReference type="FunFam" id="1.20.5.170:FF:000002">
    <property type="entry name" value="Type I keratin KA11"/>
    <property type="match status" value="1"/>
</dbReference>
<dbReference type="PRINTS" id="PR01248">
    <property type="entry name" value="TYPE1KERATIN"/>
</dbReference>
<feature type="coiled-coil region" evidence="4">
    <location>
        <begin position="96"/>
        <end position="130"/>
    </location>
</feature>
<dbReference type="InterPro" id="IPR002957">
    <property type="entry name" value="Keratin_I"/>
</dbReference>
<evidence type="ECO:0000256" key="5">
    <source>
        <dbReference type="SAM" id="MobiDB-lite"/>
    </source>
</evidence>
<evidence type="ECO:0000256" key="3">
    <source>
        <dbReference type="RuleBase" id="RU000685"/>
    </source>
</evidence>
<sequence>MQSPAGQSGQSSSYRVVTSSRTTTSSSNNAAAGSPLRIGDIQPQGRMSYGMYSSNYDGGYSGGVGSVYVSDKDLQDLGGEQGVQFRNMRSGEKEELKGLNNRFASYIERVRFLEQQNKLLEAQLRQLSVKYESKLGELYASEVRRLKAIIDSLNTDKALIDAELDHMRQDVTDLRREHDTSVSEREELERELNNLRGNVDECTISRVDLERQLMTLREELDFENLAHTEIVNELKSQLVTDHVRVQVDTHGPDLSDLLRDIRAQYDLAAKRNREESEEWYSGKLNDLNAKVSQDANRLKDAQGELSEMRTRVGTHTTQIESLRSNKDYLERQLADVEERFSRDINGYQDQIAELQSQLEKIKAEMAERLREYQDLLAVKLGLDFEISTYHKLLEGEEFRLQGVSPGLSTGGTTYSLRKVVEEYESAYKNAQSKSGRKSP</sequence>
<dbReference type="InterPro" id="IPR039008">
    <property type="entry name" value="IF_rod_dom"/>
</dbReference>
<evidence type="ECO:0000259" key="6">
    <source>
        <dbReference type="PROSITE" id="PS51842"/>
    </source>
</evidence>
<dbReference type="InterPro" id="IPR050405">
    <property type="entry name" value="Intermediate_filament"/>
</dbReference>
<keyword evidence="2 4" id="KW-0175">Coiled coil</keyword>